<dbReference type="Pfam" id="PF01636">
    <property type="entry name" value="APH"/>
    <property type="match status" value="1"/>
</dbReference>
<dbReference type="Proteomes" id="UP000266188">
    <property type="component" value="Unassembled WGS sequence"/>
</dbReference>
<proteinExistence type="inferred from homology"/>
<dbReference type="Gene3D" id="3.90.1200.10">
    <property type="match status" value="1"/>
</dbReference>
<dbReference type="InterPro" id="IPR002575">
    <property type="entry name" value="Aminoglycoside_PTrfase"/>
</dbReference>
<evidence type="ECO:0000259" key="7">
    <source>
        <dbReference type="Pfam" id="PF01636"/>
    </source>
</evidence>
<dbReference type="PANTHER" id="PTHR36091:SF1">
    <property type="entry name" value="ALTERED INHERITANCE OF MITOCHONDRIA PROTEIN 9, MITOCHONDRIAL"/>
    <property type="match status" value="1"/>
</dbReference>
<reference evidence="9" key="1">
    <citation type="submission" date="2017-02" db="EMBL/GenBank/DDBJ databases">
        <authorList>
            <person name="Tafer H."/>
            <person name="Lopandic K."/>
        </authorList>
    </citation>
    <scope>NUCLEOTIDE SEQUENCE [LARGE SCALE GENOMIC DNA]</scope>
    <source>
        <strain evidence="9">CBS 366.77</strain>
    </source>
</reference>
<comment type="caution">
    <text evidence="8">The sequence shown here is derived from an EMBL/GenBank/DDBJ whole genome shotgun (WGS) entry which is preliminary data.</text>
</comment>
<feature type="domain" description="Aminoglycoside phosphotransferase" evidence="7">
    <location>
        <begin position="14"/>
        <end position="95"/>
    </location>
</feature>
<protein>
    <recommendedName>
        <fullName evidence="3">Altered inheritance of mitochondria protein 9, mitochondrial</fullName>
    </recommendedName>
    <alternativeName>
        <fullName evidence="6">Found in mitochondrial proteome protein 29</fullName>
    </alternativeName>
</protein>
<sequence length="293" mass="33659">MATNDMQLVETYGRPRMNYHRSSIEPEVPDELLDLLKRYLKLAPAMAPPVGSEETHLPTLWHPDLHLDNVFVDPGSRQITQIIDWQSAAVMPFFYQCDIPRMVKNPGGVSYNWDIPELPDNYDSLDQCEKEKINSARESEICHKYYLAETKDQNPRHWATLGLESVCVRTEPSRLVVNVWEDRDVFFFRQALYSIAEQWEQLCPDSGSCPVAFSKQEIKAHAVEEEGMGNVAEILRIFRDGWGLPPDGMVDAAAFEGIRDAVAEMRDSFLSNADSEAERELFYKIWPYQHADD</sequence>
<evidence type="ECO:0000256" key="2">
    <source>
        <dbReference type="ARBA" id="ARBA00005543"/>
    </source>
</evidence>
<keyword evidence="4" id="KW-0809">Transit peptide</keyword>
<keyword evidence="9" id="KW-1185">Reference proteome</keyword>
<dbReference type="GO" id="GO:0016740">
    <property type="term" value="F:transferase activity"/>
    <property type="evidence" value="ECO:0007669"/>
    <property type="project" value="UniProtKB-KW"/>
</dbReference>
<dbReference type="EMBL" id="MVGC01000271">
    <property type="protein sequence ID" value="RJE20860.1"/>
    <property type="molecule type" value="Genomic_DNA"/>
</dbReference>
<dbReference type="OrthoDB" id="2831558at2759"/>
<dbReference type="InterPro" id="IPR051035">
    <property type="entry name" value="Mito_inheritance_9"/>
</dbReference>
<dbReference type="PANTHER" id="PTHR36091">
    <property type="entry name" value="ALTERED INHERITANCE OF MITOCHONDRIA PROTEIN 9, MITOCHONDRIAL"/>
    <property type="match status" value="1"/>
</dbReference>
<evidence type="ECO:0000313" key="9">
    <source>
        <dbReference type="Proteomes" id="UP000266188"/>
    </source>
</evidence>
<gene>
    <name evidence="8" type="ORF">PHISCL_06807</name>
</gene>
<evidence type="ECO:0000313" key="8">
    <source>
        <dbReference type="EMBL" id="RJE20860.1"/>
    </source>
</evidence>
<dbReference type="InterPro" id="IPR011009">
    <property type="entry name" value="Kinase-like_dom_sf"/>
</dbReference>
<evidence type="ECO:0000256" key="5">
    <source>
        <dbReference type="ARBA" id="ARBA00023128"/>
    </source>
</evidence>
<comment type="similarity">
    <text evidence="2">Belongs to the AIM9 family.</text>
</comment>
<dbReference type="SUPFAM" id="SSF56112">
    <property type="entry name" value="Protein kinase-like (PK-like)"/>
    <property type="match status" value="1"/>
</dbReference>
<evidence type="ECO:0000256" key="3">
    <source>
        <dbReference type="ARBA" id="ARBA00016197"/>
    </source>
</evidence>
<accession>A0A3A2ZE31</accession>
<dbReference type="GO" id="GO:0005739">
    <property type="term" value="C:mitochondrion"/>
    <property type="evidence" value="ECO:0007669"/>
    <property type="project" value="UniProtKB-SubCell"/>
</dbReference>
<evidence type="ECO:0000256" key="1">
    <source>
        <dbReference type="ARBA" id="ARBA00004173"/>
    </source>
</evidence>
<organism evidence="8 9">
    <name type="scientific">Aspergillus sclerotialis</name>
    <dbReference type="NCBI Taxonomy" id="2070753"/>
    <lineage>
        <taxon>Eukaryota</taxon>
        <taxon>Fungi</taxon>
        <taxon>Dikarya</taxon>
        <taxon>Ascomycota</taxon>
        <taxon>Pezizomycotina</taxon>
        <taxon>Eurotiomycetes</taxon>
        <taxon>Eurotiomycetidae</taxon>
        <taxon>Eurotiales</taxon>
        <taxon>Aspergillaceae</taxon>
        <taxon>Aspergillus</taxon>
        <taxon>Aspergillus subgen. Polypaecilum</taxon>
    </lineage>
</organism>
<keyword evidence="5" id="KW-0496">Mitochondrion</keyword>
<comment type="subcellular location">
    <subcellularLocation>
        <location evidence="1">Mitochondrion</location>
    </subcellularLocation>
</comment>
<evidence type="ECO:0000256" key="6">
    <source>
        <dbReference type="ARBA" id="ARBA00031849"/>
    </source>
</evidence>
<evidence type="ECO:0000256" key="4">
    <source>
        <dbReference type="ARBA" id="ARBA00022946"/>
    </source>
</evidence>
<keyword evidence="8" id="KW-0808">Transferase</keyword>
<name>A0A3A2ZE31_9EURO</name>
<dbReference type="AlphaFoldDB" id="A0A3A2ZE31"/>